<name>A0A1G4I5C8_TRYEQ</name>
<sequence>MEIEGHETEAMPTATKYDPTECGRTEGSHITQINVTVQGRGRPPTVPEGASVEKPKSILKNTTGTSTTSAEASRKRTVRFGGSDTFEAAPYFSTPESNSEEGSVDSRGGGDNIGAAAAPRAGKERHDDDDDQLETGSNTSEPTSPRLGAIGWVPLAVQRPPAGEHRKGKQGNKPTEGKRNEMASWEMPSTHQGGKGKGEGSLLDVSVSESTLSPGSEKSLIAAADDENNIEKHRKDVKAVDLVAKSRTSGKPPRGEVLTVTGLSLDKIPIQESRGTDYKENSTDDLPRLFYPTPRPQKDFNNAEEEKPPLRHRDSHTDGDDGDKPGTVSAELLDHLQRKSGVGDLLNPEGGVDPQHLMFDDNLAPPARRKGSVASHTNHDDYDRLIHPSIRLFPDLPPPIAASDSEPSVIVEVMAIEQANADNAEVGISRSGNHQQAGWMSSSVKATFEGPNTISPIGTGYVFNSSGAEVDTCVSNTENGWSAVLNATPLKIGGGSKNVVHRKNSNTGFDLKSDFLMSSVQTESETIRGEHRPNVAKPVDVQTVSCATEMWREVLNNDEEYTMQSSKAGRYLPGDFFEGVQASMGNDATNKGIRKGSASKSASLLPIRGMEIVRPTKPQGESTRKTSVYRKSRSVERRKTEKEQPKVLAVEVVAGAESRSALDESTNPREPQAAARATTSSKERSLCVVQPCGGKVSASELSALASTQLMSKDTSLSEDCASRLRKKWGVTPKKAEKEDDEEERIRRAERFERINLALLKLEVCRKNNHSSHDTRGWASPTSDLDSRYETKPWTQAYSPSGATTDTLDNGYTSSIDPPRSKYWDREMAGGTSKRHNSRPRSLFPPPHSPVKTSADPPVDGLIYTPAKTASARSASWMFERSPDEDRYNSYFMDANSRLQELRVCDSMAAKNFARDLSSLASAVRGSELFSMIS</sequence>
<dbReference type="Proteomes" id="UP000195570">
    <property type="component" value="Unassembled WGS sequence"/>
</dbReference>
<dbReference type="RefSeq" id="XP_067078454.1">
    <property type="nucleotide sequence ID" value="XM_067222353.1"/>
</dbReference>
<evidence type="ECO:0000313" key="3">
    <source>
        <dbReference type="Proteomes" id="UP000195570"/>
    </source>
</evidence>
<feature type="region of interest" description="Disordered" evidence="1">
    <location>
        <begin position="1"/>
        <end position="217"/>
    </location>
</feature>
<evidence type="ECO:0000256" key="1">
    <source>
        <dbReference type="SAM" id="MobiDB-lite"/>
    </source>
</evidence>
<feature type="compositionally biased region" description="Basic and acidic residues" evidence="1">
    <location>
        <begin position="304"/>
        <end position="324"/>
    </location>
</feature>
<reference evidence="2" key="1">
    <citation type="submission" date="2016-09" db="EMBL/GenBank/DDBJ databases">
        <authorList>
            <person name="Hebert L."/>
            <person name="Moumen B."/>
        </authorList>
    </citation>
    <scope>NUCLEOTIDE SEQUENCE [LARGE SCALE GENOMIC DNA]</scope>
    <source>
        <strain evidence="2">OVI</strain>
    </source>
</reference>
<feature type="region of interest" description="Disordered" evidence="1">
    <location>
        <begin position="614"/>
        <end position="644"/>
    </location>
</feature>
<evidence type="ECO:0000313" key="2">
    <source>
        <dbReference type="EMBL" id="SCU67092.1"/>
    </source>
</evidence>
<dbReference type="VEuPathDB" id="TriTrypDB:TEOVI_000467900"/>
<feature type="region of interest" description="Disordered" evidence="1">
    <location>
        <begin position="658"/>
        <end position="684"/>
    </location>
</feature>
<feature type="compositionally biased region" description="Basic and acidic residues" evidence="1">
    <location>
        <begin position="18"/>
        <end position="27"/>
    </location>
</feature>
<feature type="compositionally biased region" description="Polar residues" evidence="1">
    <location>
        <begin position="794"/>
        <end position="815"/>
    </location>
</feature>
<feature type="compositionally biased region" description="Basic and acidic residues" evidence="1">
    <location>
        <begin position="274"/>
        <end position="287"/>
    </location>
</feature>
<feature type="region of interest" description="Disordered" evidence="1">
    <location>
        <begin position="794"/>
        <end position="857"/>
    </location>
</feature>
<feature type="compositionally biased region" description="Basic and acidic residues" evidence="1">
    <location>
        <begin position="633"/>
        <end position="644"/>
    </location>
</feature>
<feature type="compositionally biased region" description="Polar residues" evidence="1">
    <location>
        <begin position="134"/>
        <end position="143"/>
    </location>
</feature>
<feature type="compositionally biased region" description="Polar residues" evidence="1">
    <location>
        <begin position="207"/>
        <end position="216"/>
    </location>
</feature>
<feature type="region of interest" description="Disordered" evidence="1">
    <location>
        <begin position="267"/>
        <end position="328"/>
    </location>
</feature>
<feature type="compositionally biased region" description="Polar residues" evidence="1">
    <location>
        <begin position="28"/>
        <end position="37"/>
    </location>
</feature>
<organism evidence="2 3">
    <name type="scientific">Trypanosoma equiperdum</name>
    <dbReference type="NCBI Taxonomy" id="5694"/>
    <lineage>
        <taxon>Eukaryota</taxon>
        <taxon>Discoba</taxon>
        <taxon>Euglenozoa</taxon>
        <taxon>Kinetoplastea</taxon>
        <taxon>Metakinetoplastina</taxon>
        <taxon>Trypanosomatida</taxon>
        <taxon>Trypanosomatidae</taxon>
        <taxon>Trypanosoma</taxon>
    </lineage>
</organism>
<dbReference type="AlphaFoldDB" id="A0A1G4I5C8"/>
<protein>
    <submittedName>
        <fullName evidence="2">Bilobe protein, conserved</fullName>
    </submittedName>
</protein>
<dbReference type="GeneID" id="92378619"/>
<proteinExistence type="predicted"/>
<gene>
    <name evidence="2" type="ORF">TEOVI_000467900</name>
</gene>
<comment type="caution">
    <text evidence="2">The sequence shown here is derived from an EMBL/GenBank/DDBJ whole genome shotgun (WGS) entry which is preliminary data.</text>
</comment>
<accession>A0A1G4I5C8</accession>
<keyword evidence="3" id="KW-1185">Reference proteome</keyword>
<feature type="compositionally biased region" description="Basic and acidic residues" evidence="1">
    <location>
        <begin position="818"/>
        <end position="827"/>
    </location>
</feature>
<dbReference type="EMBL" id="CZPT02000681">
    <property type="protein sequence ID" value="SCU67092.1"/>
    <property type="molecule type" value="Genomic_DNA"/>
</dbReference>